<evidence type="ECO:0000313" key="4">
    <source>
        <dbReference type="Proteomes" id="UP000782312"/>
    </source>
</evidence>
<evidence type="ECO:0000313" key="3">
    <source>
        <dbReference type="EMBL" id="MBI3128703.1"/>
    </source>
</evidence>
<organism evidence="3 4">
    <name type="scientific">Tectimicrobiota bacterium</name>
    <dbReference type="NCBI Taxonomy" id="2528274"/>
    <lineage>
        <taxon>Bacteria</taxon>
        <taxon>Pseudomonadati</taxon>
        <taxon>Nitrospinota/Tectimicrobiota group</taxon>
        <taxon>Candidatus Tectimicrobiota</taxon>
    </lineage>
</organism>
<evidence type="ECO:0000259" key="2">
    <source>
        <dbReference type="Pfam" id="PF01738"/>
    </source>
</evidence>
<dbReference type="Gene3D" id="3.40.50.1820">
    <property type="entry name" value="alpha/beta hydrolase"/>
    <property type="match status" value="1"/>
</dbReference>
<feature type="domain" description="Dienelactone hydrolase" evidence="2">
    <location>
        <begin position="74"/>
        <end position="312"/>
    </location>
</feature>
<dbReference type="PANTHER" id="PTHR46623">
    <property type="entry name" value="CARBOXYMETHYLENEBUTENOLIDASE-RELATED"/>
    <property type="match status" value="1"/>
</dbReference>
<dbReference type="InterPro" id="IPR051049">
    <property type="entry name" value="Dienelactone_hydrolase-like"/>
</dbReference>
<dbReference type="InterPro" id="IPR002925">
    <property type="entry name" value="Dienelactn_hydro"/>
</dbReference>
<gene>
    <name evidence="3" type="ORF">HYZ11_13950</name>
</gene>
<dbReference type="Pfam" id="PF01738">
    <property type="entry name" value="DLH"/>
    <property type="match status" value="1"/>
</dbReference>
<dbReference type="GO" id="GO:0016787">
    <property type="term" value="F:hydrolase activity"/>
    <property type="evidence" value="ECO:0007669"/>
    <property type="project" value="UniProtKB-KW"/>
</dbReference>
<dbReference type="PANTHER" id="PTHR46623:SF7">
    <property type="entry name" value="CARBOXYMETHYLENEBUTENOLIDASE"/>
    <property type="match status" value="1"/>
</dbReference>
<reference evidence="3" key="1">
    <citation type="submission" date="2020-07" db="EMBL/GenBank/DDBJ databases">
        <title>Huge and variable diversity of episymbiotic CPR bacteria and DPANN archaea in groundwater ecosystems.</title>
        <authorList>
            <person name="He C.Y."/>
            <person name="Keren R."/>
            <person name="Whittaker M."/>
            <person name="Farag I.F."/>
            <person name="Doudna J."/>
            <person name="Cate J.H.D."/>
            <person name="Banfield J.F."/>
        </authorList>
    </citation>
    <scope>NUCLEOTIDE SEQUENCE</scope>
    <source>
        <strain evidence="3">NC_groundwater_763_Ag_S-0.2um_68_21</strain>
    </source>
</reference>
<sequence length="338" mass="36531">MSIRTILARASVQAGRARRALPLRRVFLLVLLSFFGASCVHPVPTGLEPLGPGTLAVTETDLPLPASLSGEEMEAALIRPEAPEGTQFPCVVLLHGKGGWWRAYSRYGRELASRGFAALNLNYYSVHQVDLEGWRTPFADRRKSFEAQTADIVGAVRRFARSPFCSGGKVAMAGFSLGADKAFRAAAALPEVAAVVAYYGPYDYVAFIHQRVNAVVLAFASEDLLQWKKYVEEGSPIFLATKTRAAVLLLHGMEDSVIPVEQAVKMQKALQKLGNTVTLKLYEGTGHNFVLRRGPAEVRDDSMRLAIAFLRQHLPAPRPAAAQALGNPPAAPLPGTGG</sequence>
<accession>A0A932I244</accession>
<name>A0A932I244_UNCTE</name>
<dbReference type="Proteomes" id="UP000782312">
    <property type="component" value="Unassembled WGS sequence"/>
</dbReference>
<dbReference type="AlphaFoldDB" id="A0A932I244"/>
<dbReference type="SUPFAM" id="SSF53474">
    <property type="entry name" value="alpha/beta-Hydrolases"/>
    <property type="match status" value="1"/>
</dbReference>
<dbReference type="EMBL" id="JACPUR010000035">
    <property type="protein sequence ID" value="MBI3128703.1"/>
    <property type="molecule type" value="Genomic_DNA"/>
</dbReference>
<evidence type="ECO:0000256" key="1">
    <source>
        <dbReference type="SAM" id="MobiDB-lite"/>
    </source>
</evidence>
<dbReference type="InterPro" id="IPR029058">
    <property type="entry name" value="AB_hydrolase_fold"/>
</dbReference>
<keyword evidence="3" id="KW-0378">Hydrolase</keyword>
<proteinExistence type="predicted"/>
<feature type="compositionally biased region" description="Low complexity" evidence="1">
    <location>
        <begin position="319"/>
        <end position="328"/>
    </location>
</feature>
<feature type="region of interest" description="Disordered" evidence="1">
    <location>
        <begin position="319"/>
        <end position="338"/>
    </location>
</feature>
<protein>
    <submittedName>
        <fullName evidence="3">Dienelactone hydrolase family protein</fullName>
    </submittedName>
</protein>
<comment type="caution">
    <text evidence="3">The sequence shown here is derived from an EMBL/GenBank/DDBJ whole genome shotgun (WGS) entry which is preliminary data.</text>
</comment>